<dbReference type="InterPro" id="IPR026444">
    <property type="entry name" value="Secre_tail"/>
</dbReference>
<feature type="signal peptide" evidence="2">
    <location>
        <begin position="1"/>
        <end position="19"/>
    </location>
</feature>
<evidence type="ECO:0000256" key="1">
    <source>
        <dbReference type="ARBA" id="ARBA00022729"/>
    </source>
</evidence>
<gene>
    <name evidence="4" type="ORF">DDV96_10190</name>
</gene>
<sequence length="326" mass="35130">MMKKITLMVALFASVASFAQIAGTSFEEPEVFSGKYTDTDDPATAHDLVNNANEPLVDYTSIGGELGFDARYEPYDTPSDGLSDGDFVGVTDFTPSSEVLYTDGDKGYQISDADGNFILEFDTVDLTGVTDPNLTIDYLFSINSDPTNGNYEGDGTVNESGSDRLRIYVRDLTNGTEIDIIDTTGSDIDDLVPFDAGTGEYQLAWQNGSATLLTDTEIQLVIEGRMNSSSEAFFFDNVQVGGTLNVNTNNDSQFSIYPNPASNGFVNIVSKTDGEKQVAVFDVLGKQVINTTLNGERLNIANLTSGVYIMKISQGDASVAKKLVVK</sequence>
<proteinExistence type="predicted"/>
<dbReference type="EMBL" id="QEHR01000006">
    <property type="protein sequence ID" value="PVW14174.1"/>
    <property type="molecule type" value="Genomic_DNA"/>
</dbReference>
<feature type="chain" id="PRO_5015502277" description="Secretion system C-terminal sorting domain-containing protein" evidence="2">
    <location>
        <begin position="20"/>
        <end position="326"/>
    </location>
</feature>
<keyword evidence="5" id="KW-1185">Reference proteome</keyword>
<keyword evidence="1 2" id="KW-0732">Signal</keyword>
<dbReference type="AlphaFoldDB" id="A0A2U0HZ98"/>
<dbReference type="Proteomes" id="UP000245962">
    <property type="component" value="Unassembled WGS sequence"/>
</dbReference>
<dbReference type="Pfam" id="PF18962">
    <property type="entry name" value="Por_Secre_tail"/>
    <property type="match status" value="1"/>
</dbReference>
<name>A0A2U0HZ98_9FLAO</name>
<dbReference type="RefSeq" id="WP_116694662.1">
    <property type="nucleotide sequence ID" value="NZ_QEHR01000006.1"/>
</dbReference>
<evidence type="ECO:0000259" key="3">
    <source>
        <dbReference type="Pfam" id="PF18962"/>
    </source>
</evidence>
<protein>
    <recommendedName>
        <fullName evidence="3">Secretion system C-terminal sorting domain-containing protein</fullName>
    </recommendedName>
</protein>
<dbReference type="OrthoDB" id="862563at2"/>
<comment type="caution">
    <text evidence="4">The sequence shown here is derived from an EMBL/GenBank/DDBJ whole genome shotgun (WGS) entry which is preliminary data.</text>
</comment>
<evidence type="ECO:0000256" key="2">
    <source>
        <dbReference type="SAM" id="SignalP"/>
    </source>
</evidence>
<feature type="domain" description="Secretion system C-terminal sorting" evidence="3">
    <location>
        <begin position="256"/>
        <end position="325"/>
    </location>
</feature>
<reference evidence="4 5" key="1">
    <citation type="submission" date="2018-04" db="EMBL/GenBank/DDBJ databases">
        <title>Marixanthomonas spongiae HN-E44 sp. nov., isolated from a marine sponge.</title>
        <authorList>
            <person name="Luo L."/>
            <person name="Zhuang L."/>
        </authorList>
    </citation>
    <scope>NUCLEOTIDE SEQUENCE [LARGE SCALE GENOMIC DNA]</scope>
    <source>
        <strain evidence="4 5">HN-E44</strain>
    </source>
</reference>
<accession>A0A2U0HZ98</accession>
<evidence type="ECO:0000313" key="4">
    <source>
        <dbReference type="EMBL" id="PVW14174.1"/>
    </source>
</evidence>
<evidence type="ECO:0000313" key="5">
    <source>
        <dbReference type="Proteomes" id="UP000245962"/>
    </source>
</evidence>
<dbReference type="NCBIfam" id="TIGR04183">
    <property type="entry name" value="Por_Secre_tail"/>
    <property type="match status" value="1"/>
</dbReference>
<organism evidence="4 5">
    <name type="scientific">Marixanthomonas spongiae</name>
    <dbReference type="NCBI Taxonomy" id="2174845"/>
    <lineage>
        <taxon>Bacteria</taxon>
        <taxon>Pseudomonadati</taxon>
        <taxon>Bacteroidota</taxon>
        <taxon>Flavobacteriia</taxon>
        <taxon>Flavobacteriales</taxon>
        <taxon>Flavobacteriaceae</taxon>
        <taxon>Marixanthomonas</taxon>
    </lineage>
</organism>